<dbReference type="Proteomes" id="UP000007254">
    <property type="component" value="Chromosome"/>
</dbReference>
<organism evidence="7 8">
    <name type="scientific">Winmispira thermophila (strain ATCC 700085 / DSM 6578 / Z-1203)</name>
    <name type="common">Spirochaeta thermophila</name>
    <dbReference type="NCBI Taxonomy" id="869211"/>
    <lineage>
        <taxon>Bacteria</taxon>
        <taxon>Pseudomonadati</taxon>
        <taxon>Spirochaetota</taxon>
        <taxon>Spirochaetia</taxon>
        <taxon>Winmispirales</taxon>
        <taxon>Winmispiraceae</taxon>
        <taxon>Winmispira</taxon>
    </lineage>
</organism>
<dbReference type="STRING" id="869211.Spith_0421"/>
<dbReference type="GO" id="GO:0016301">
    <property type="term" value="F:kinase activity"/>
    <property type="evidence" value="ECO:0007669"/>
    <property type="project" value="UniProtKB-KW"/>
</dbReference>
<dbReference type="HOGENOM" id="CLU_027634_6_2_12"/>
<sequence length="317" mass="34408">MILTLGETLIDMIVSHGDHLSLKPIPGGSPFNTAIALSRLDVPVGFMGNVSRDPLGNLILEQLISNGVDTRYLHLVENPSTLALVHPDEAGEAQYGFYIDGTAAASFSPADIPPQLPECVRALVFGSIALVMEPLGSTLEEFLHRERTGRLLSFDPNVRPALMNSFPDYFSRYERILSLSTIVKLSQEDLHYLYPSQKEEEVIHGILSQGPRLIIVTRGEKGASAFKRTASGIDRVDVPSVPTPIVDTVGAGDTFHGAFLAWLAHHDVLTEEKVGMLSEGDIFEALLFASRAASLVCTRAGADPPTLVELHMGERNT</sequence>
<dbReference type="PROSITE" id="PS00584">
    <property type="entry name" value="PFKB_KINASES_2"/>
    <property type="match status" value="1"/>
</dbReference>
<dbReference type="InterPro" id="IPR011611">
    <property type="entry name" value="PfkB_dom"/>
</dbReference>
<dbReference type="EMBL" id="CP002903">
    <property type="protein sequence ID" value="AEJ60705.1"/>
    <property type="molecule type" value="Genomic_DNA"/>
</dbReference>
<keyword evidence="2" id="KW-0808">Transferase</keyword>
<keyword evidence="8" id="KW-1185">Reference proteome</keyword>
<evidence type="ECO:0000256" key="5">
    <source>
        <dbReference type="ARBA" id="ARBA00022840"/>
    </source>
</evidence>
<evidence type="ECO:0000313" key="8">
    <source>
        <dbReference type="Proteomes" id="UP000007254"/>
    </source>
</evidence>
<feature type="domain" description="Carbohydrate kinase PfkB" evidence="6">
    <location>
        <begin position="19"/>
        <end position="304"/>
    </location>
</feature>
<dbReference type="InterPro" id="IPR029056">
    <property type="entry name" value="Ribokinase-like"/>
</dbReference>
<evidence type="ECO:0000256" key="1">
    <source>
        <dbReference type="ARBA" id="ARBA00010688"/>
    </source>
</evidence>
<dbReference type="InterPro" id="IPR002173">
    <property type="entry name" value="Carboh/pur_kinase_PfkB_CS"/>
</dbReference>
<dbReference type="Pfam" id="PF00294">
    <property type="entry name" value="PfkB"/>
    <property type="match status" value="1"/>
</dbReference>
<evidence type="ECO:0000256" key="2">
    <source>
        <dbReference type="ARBA" id="ARBA00022679"/>
    </source>
</evidence>
<protein>
    <submittedName>
        <fullName evidence="7">PfkB domain protein</fullName>
    </submittedName>
</protein>
<gene>
    <name evidence="7" type="ordered locus">Spith_0421</name>
</gene>
<dbReference type="GO" id="GO:0005524">
    <property type="term" value="F:ATP binding"/>
    <property type="evidence" value="ECO:0007669"/>
    <property type="project" value="UniProtKB-KW"/>
</dbReference>
<dbReference type="PANTHER" id="PTHR43085">
    <property type="entry name" value="HEXOKINASE FAMILY MEMBER"/>
    <property type="match status" value="1"/>
</dbReference>
<proteinExistence type="inferred from homology"/>
<dbReference type="Gene3D" id="3.40.1190.20">
    <property type="match status" value="1"/>
</dbReference>
<evidence type="ECO:0000256" key="4">
    <source>
        <dbReference type="ARBA" id="ARBA00022777"/>
    </source>
</evidence>
<accession>G0GEL7</accession>
<evidence type="ECO:0000259" key="6">
    <source>
        <dbReference type="Pfam" id="PF00294"/>
    </source>
</evidence>
<keyword evidence="5" id="KW-0067">ATP-binding</keyword>
<dbReference type="RefSeq" id="WP_014624103.1">
    <property type="nucleotide sequence ID" value="NC_017583.1"/>
</dbReference>
<comment type="similarity">
    <text evidence="1">Belongs to the carbohydrate kinase PfkB family.</text>
</comment>
<keyword evidence="3" id="KW-0547">Nucleotide-binding</keyword>
<dbReference type="AlphaFoldDB" id="G0GEL7"/>
<dbReference type="OrthoDB" id="9813569at2"/>
<dbReference type="InterPro" id="IPR050306">
    <property type="entry name" value="PfkB_Carbo_kinase"/>
</dbReference>
<evidence type="ECO:0000256" key="3">
    <source>
        <dbReference type="ARBA" id="ARBA00022741"/>
    </source>
</evidence>
<keyword evidence="4" id="KW-0418">Kinase</keyword>
<reference evidence="7 8" key="1">
    <citation type="submission" date="2011-06" db="EMBL/GenBank/DDBJ databases">
        <title>The complete genome of Spirochaeta thermophila DSM 6578.</title>
        <authorList>
            <consortium name="US DOE Joint Genome Institute (JGI-PGF)"/>
            <person name="Lucas S."/>
            <person name="Lapidus A."/>
            <person name="Bruce D."/>
            <person name="Goodwin L."/>
            <person name="Pitluck S."/>
            <person name="Peters L."/>
            <person name="Kyrpides N."/>
            <person name="Mavromatis K."/>
            <person name="Ivanova N."/>
            <person name="Mikailova N."/>
            <person name="Pagani I."/>
            <person name="Chertkov O."/>
            <person name="Detter J.C."/>
            <person name="Tapia R."/>
            <person name="Han C."/>
            <person name="Land M."/>
            <person name="Hauser L."/>
            <person name="Markowitz V."/>
            <person name="Cheng J.-F."/>
            <person name="Hugenholtz P."/>
            <person name="Woyke T."/>
            <person name="Wu D."/>
            <person name="Spring S."/>
            <person name="Merkhoffer B."/>
            <person name="Schneider S."/>
            <person name="Klenk H.-P."/>
            <person name="Eisen J.A."/>
        </authorList>
    </citation>
    <scope>NUCLEOTIDE SEQUENCE [LARGE SCALE GENOMIC DNA]</scope>
    <source>
        <strain evidence="8">ATCC 700085 / DSM 6578 / Z-1203</strain>
    </source>
</reference>
<dbReference type="PANTHER" id="PTHR43085:SF1">
    <property type="entry name" value="PSEUDOURIDINE KINASE-RELATED"/>
    <property type="match status" value="1"/>
</dbReference>
<dbReference type="KEGG" id="stq:Spith_0421"/>
<name>G0GEL7_WINT7</name>
<dbReference type="CDD" id="cd01167">
    <property type="entry name" value="bac_FRK"/>
    <property type="match status" value="1"/>
</dbReference>
<dbReference type="SUPFAM" id="SSF53613">
    <property type="entry name" value="Ribokinase-like"/>
    <property type="match status" value="1"/>
</dbReference>
<evidence type="ECO:0000313" key="7">
    <source>
        <dbReference type="EMBL" id="AEJ60705.1"/>
    </source>
</evidence>